<evidence type="ECO:0000313" key="1">
    <source>
        <dbReference type="EMBL" id="OAX34639.1"/>
    </source>
</evidence>
<reference evidence="1 2" key="1">
    <citation type="submission" date="2016-06" db="EMBL/GenBank/DDBJ databases">
        <title>Comparative genomics of the ectomycorrhizal sister species Rhizopogon vinicolor and Rhizopogon vesiculosus (Basidiomycota: Boletales) reveals a divergence of the mating type B locus.</title>
        <authorList>
            <consortium name="DOE Joint Genome Institute"/>
            <person name="Mujic A.B."/>
            <person name="Kuo A."/>
            <person name="Tritt A."/>
            <person name="Lipzen A."/>
            <person name="Chen C."/>
            <person name="Johnson J."/>
            <person name="Sharma A."/>
            <person name="Barry K."/>
            <person name="Grigoriev I.V."/>
            <person name="Spatafora J.W."/>
        </authorList>
    </citation>
    <scope>NUCLEOTIDE SEQUENCE [LARGE SCALE GENOMIC DNA]</scope>
    <source>
        <strain evidence="1 2">AM-OR11-026</strain>
    </source>
</reference>
<sequence>MTTKRERKIFFLLSSMVLNYFDMLSVDDVLYFWYFDRLKVIYFPGCNVVQSFRHFLTLLSILDMQLVLYTRRGLTHYCSLSMEYPLKNGCHNLYLTCAPELGFPFVLLIGTGSWERATNTFKLSTAGVANAEAQADSYFCYWIARPLPSRTQRPLQ</sequence>
<dbReference type="AlphaFoldDB" id="A0A1B7MPW8"/>
<dbReference type="EMBL" id="KV448586">
    <property type="protein sequence ID" value="OAX34639.1"/>
    <property type="molecule type" value="Genomic_DNA"/>
</dbReference>
<protein>
    <submittedName>
        <fullName evidence="1">Uncharacterized protein</fullName>
    </submittedName>
</protein>
<dbReference type="Proteomes" id="UP000092154">
    <property type="component" value="Unassembled WGS sequence"/>
</dbReference>
<gene>
    <name evidence="1" type="ORF">K503DRAFT_859093</name>
</gene>
<keyword evidence="2" id="KW-1185">Reference proteome</keyword>
<dbReference type="InParanoid" id="A0A1B7MPW8"/>
<organism evidence="1 2">
    <name type="scientific">Rhizopogon vinicolor AM-OR11-026</name>
    <dbReference type="NCBI Taxonomy" id="1314800"/>
    <lineage>
        <taxon>Eukaryota</taxon>
        <taxon>Fungi</taxon>
        <taxon>Dikarya</taxon>
        <taxon>Basidiomycota</taxon>
        <taxon>Agaricomycotina</taxon>
        <taxon>Agaricomycetes</taxon>
        <taxon>Agaricomycetidae</taxon>
        <taxon>Boletales</taxon>
        <taxon>Suillineae</taxon>
        <taxon>Rhizopogonaceae</taxon>
        <taxon>Rhizopogon</taxon>
    </lineage>
</organism>
<name>A0A1B7MPW8_9AGAM</name>
<evidence type="ECO:0000313" key="2">
    <source>
        <dbReference type="Proteomes" id="UP000092154"/>
    </source>
</evidence>
<proteinExistence type="predicted"/>
<accession>A0A1B7MPW8</accession>